<reference evidence="9 10" key="1">
    <citation type="submission" date="2024-04" db="EMBL/GenBank/DDBJ databases">
        <title>Phyllosticta paracitricarpa is synonymous to the EU quarantine fungus P. citricarpa based on phylogenomic analyses.</title>
        <authorList>
            <consortium name="Lawrence Berkeley National Laboratory"/>
            <person name="Van Ingen-Buijs V.A."/>
            <person name="Van Westerhoven A.C."/>
            <person name="Haridas S."/>
            <person name="Skiadas P."/>
            <person name="Martin F."/>
            <person name="Groenewald J.Z."/>
            <person name="Crous P.W."/>
            <person name="Seidl M.F."/>
        </authorList>
    </citation>
    <scope>NUCLEOTIDE SEQUENCE [LARGE SCALE GENOMIC DNA]</scope>
    <source>
        <strain evidence="9 10">CBS 123371</strain>
    </source>
</reference>
<protein>
    <submittedName>
        <fullName evidence="9">Voltage-dependent anion channel</fullName>
    </submittedName>
</protein>
<evidence type="ECO:0000256" key="2">
    <source>
        <dbReference type="ARBA" id="ARBA00008566"/>
    </source>
</evidence>
<gene>
    <name evidence="9" type="ORF">IWZ03DRAFT_142507</name>
</gene>
<accession>A0ABR1KXG6</accession>
<comment type="subcellular location">
    <subcellularLocation>
        <location evidence="1">Cell membrane</location>
        <topology evidence="1">Multi-pass membrane protein</topology>
    </subcellularLocation>
</comment>
<feature type="transmembrane region" description="Helical" evidence="8">
    <location>
        <begin position="281"/>
        <end position="302"/>
    </location>
</feature>
<feature type="transmembrane region" description="Helical" evidence="8">
    <location>
        <begin position="97"/>
        <end position="124"/>
    </location>
</feature>
<dbReference type="InterPro" id="IPR051629">
    <property type="entry name" value="Sulfite_efflux_TDT"/>
</dbReference>
<evidence type="ECO:0000313" key="9">
    <source>
        <dbReference type="EMBL" id="KAK7520593.1"/>
    </source>
</evidence>
<proteinExistence type="inferred from homology"/>
<keyword evidence="3" id="KW-0813">Transport</keyword>
<evidence type="ECO:0000256" key="6">
    <source>
        <dbReference type="ARBA" id="ARBA00022989"/>
    </source>
</evidence>
<keyword evidence="10" id="KW-1185">Reference proteome</keyword>
<keyword evidence="4" id="KW-1003">Cell membrane</keyword>
<evidence type="ECO:0000313" key="10">
    <source>
        <dbReference type="Proteomes" id="UP001363622"/>
    </source>
</evidence>
<feature type="transmembrane region" description="Helical" evidence="8">
    <location>
        <begin position="22"/>
        <end position="44"/>
    </location>
</feature>
<dbReference type="Pfam" id="PF03595">
    <property type="entry name" value="SLAC1"/>
    <property type="match status" value="1"/>
</dbReference>
<dbReference type="PANTHER" id="PTHR31686:SF1">
    <property type="entry name" value="SULFITE EFFLUX PUMP SSU1"/>
    <property type="match status" value="1"/>
</dbReference>
<keyword evidence="7 8" id="KW-0472">Membrane</keyword>
<keyword evidence="6 8" id="KW-1133">Transmembrane helix</keyword>
<dbReference type="EMBL" id="JBBPHU010000003">
    <property type="protein sequence ID" value="KAK7520593.1"/>
    <property type="molecule type" value="Genomic_DNA"/>
</dbReference>
<evidence type="ECO:0000256" key="4">
    <source>
        <dbReference type="ARBA" id="ARBA00022475"/>
    </source>
</evidence>
<evidence type="ECO:0000256" key="7">
    <source>
        <dbReference type="ARBA" id="ARBA00023136"/>
    </source>
</evidence>
<comment type="caution">
    <text evidence="9">The sequence shown here is derived from an EMBL/GenBank/DDBJ whole genome shotgun (WGS) entry which is preliminary data.</text>
</comment>
<evidence type="ECO:0000256" key="1">
    <source>
        <dbReference type="ARBA" id="ARBA00004651"/>
    </source>
</evidence>
<feature type="transmembrane region" description="Helical" evidence="8">
    <location>
        <begin position="245"/>
        <end position="269"/>
    </location>
</feature>
<dbReference type="InterPro" id="IPR004695">
    <property type="entry name" value="SLAC1/Mae1/Ssu1/TehA"/>
</dbReference>
<feature type="transmembrane region" description="Helical" evidence="8">
    <location>
        <begin position="164"/>
        <end position="191"/>
    </location>
</feature>
<dbReference type="Proteomes" id="UP001363622">
    <property type="component" value="Unassembled WGS sequence"/>
</dbReference>
<feature type="transmembrane region" description="Helical" evidence="8">
    <location>
        <begin position="308"/>
        <end position="332"/>
    </location>
</feature>
<evidence type="ECO:0000256" key="3">
    <source>
        <dbReference type="ARBA" id="ARBA00022448"/>
    </source>
</evidence>
<comment type="similarity">
    <text evidence="2">Belongs to the tellurite-resistance/dicarboxylate transporter (TDT) family.</text>
</comment>
<sequence>MATGMVGLMLHAFPYTNDSVPIIYAILFIINIITFLAITILTVLRYAFFPQTWSAMLRHPMQSLFLGCCPMGLTTLINLFIFVCIEDAGWNSSWAPYFAWALWWIDVAMAVACSCGLPFLMMYVHPSTNLSAMTAVWLLPAATPIVTASNGATVASILPNQSHAMITLMTSFVLWGIGFPMALLTLVIYFHRLAMHKLPPREMIITVFMPLGPIGQAAYTIMNLGKESLVLFPKTGTLHELAGDVLYIMGFGVAIILWGFGLVWGFFAVASVTRSRFPFNMGWWGFTFPTGVYVLATLQLGAELPSAFFDILGMILGIITILIWFITVVVTIRKTLLGQFSFAACLQQSQIFRRWRKDQNNDSV</sequence>
<evidence type="ECO:0000256" key="5">
    <source>
        <dbReference type="ARBA" id="ARBA00022692"/>
    </source>
</evidence>
<dbReference type="CDD" id="cd09318">
    <property type="entry name" value="TDT_SSU1"/>
    <property type="match status" value="1"/>
</dbReference>
<organism evidence="9 10">
    <name type="scientific">Phyllosticta citriasiana</name>
    <dbReference type="NCBI Taxonomy" id="595635"/>
    <lineage>
        <taxon>Eukaryota</taxon>
        <taxon>Fungi</taxon>
        <taxon>Dikarya</taxon>
        <taxon>Ascomycota</taxon>
        <taxon>Pezizomycotina</taxon>
        <taxon>Dothideomycetes</taxon>
        <taxon>Dothideomycetes incertae sedis</taxon>
        <taxon>Botryosphaeriales</taxon>
        <taxon>Phyllostictaceae</taxon>
        <taxon>Phyllosticta</taxon>
    </lineage>
</organism>
<dbReference type="PANTHER" id="PTHR31686">
    <property type="match status" value="1"/>
</dbReference>
<keyword evidence="5 8" id="KW-0812">Transmembrane</keyword>
<feature type="transmembrane region" description="Helical" evidence="8">
    <location>
        <begin position="203"/>
        <end position="225"/>
    </location>
</feature>
<feature type="transmembrane region" description="Helical" evidence="8">
    <location>
        <begin position="136"/>
        <end position="158"/>
    </location>
</feature>
<evidence type="ECO:0000256" key="8">
    <source>
        <dbReference type="SAM" id="Phobius"/>
    </source>
</evidence>
<feature type="transmembrane region" description="Helical" evidence="8">
    <location>
        <begin position="64"/>
        <end position="85"/>
    </location>
</feature>
<name>A0ABR1KXG6_9PEZI</name>
<dbReference type="InterPro" id="IPR038665">
    <property type="entry name" value="Voltage-dep_anion_channel_sf"/>
</dbReference>
<dbReference type="Gene3D" id="1.50.10.150">
    <property type="entry name" value="Voltage-dependent anion channel"/>
    <property type="match status" value="1"/>
</dbReference>